<protein>
    <submittedName>
        <fullName evidence="1">Uncharacterized protein</fullName>
    </submittedName>
</protein>
<evidence type="ECO:0000313" key="1">
    <source>
        <dbReference type="EMBL" id="KKL05461.1"/>
    </source>
</evidence>
<name>A0A0F9CIC6_9ZZZZ</name>
<accession>A0A0F9CIC6</accession>
<sequence>MKRMAKILSHTGDDLIKLYFTENVVNKNETKITITKIDLADITGLEGRDKFVSDAFDIRPKNQKFSYPVQLTLKYDINNIVNLKGSEKRLAIYRFHEASNQWYELPSTVCTTSKTVSTNINHFSVYTIKMRPENSDISVKIYTY</sequence>
<comment type="caution">
    <text evidence="1">The sequence shown here is derived from an EMBL/GenBank/DDBJ whole genome shotgun (WGS) entry which is preliminary data.</text>
</comment>
<reference evidence="1" key="1">
    <citation type="journal article" date="2015" name="Nature">
        <title>Complex archaea that bridge the gap between prokaryotes and eukaryotes.</title>
        <authorList>
            <person name="Spang A."/>
            <person name="Saw J.H."/>
            <person name="Jorgensen S.L."/>
            <person name="Zaremba-Niedzwiedzka K."/>
            <person name="Martijn J."/>
            <person name="Lind A.E."/>
            <person name="van Eijk R."/>
            <person name="Schleper C."/>
            <person name="Guy L."/>
            <person name="Ettema T.J."/>
        </authorList>
    </citation>
    <scope>NUCLEOTIDE SEQUENCE</scope>
</reference>
<gene>
    <name evidence="1" type="ORF">LCGC14_2605820</name>
</gene>
<dbReference type="Gene3D" id="2.60.220.30">
    <property type="match status" value="1"/>
</dbReference>
<organism evidence="1">
    <name type="scientific">marine sediment metagenome</name>
    <dbReference type="NCBI Taxonomy" id="412755"/>
    <lineage>
        <taxon>unclassified sequences</taxon>
        <taxon>metagenomes</taxon>
        <taxon>ecological metagenomes</taxon>
    </lineage>
</organism>
<dbReference type="AlphaFoldDB" id="A0A0F9CIC6"/>
<dbReference type="EMBL" id="LAZR01044107">
    <property type="protein sequence ID" value="KKL05461.1"/>
    <property type="molecule type" value="Genomic_DNA"/>
</dbReference>
<feature type="non-terminal residue" evidence="1">
    <location>
        <position position="144"/>
    </location>
</feature>
<proteinExistence type="predicted"/>